<keyword evidence="9 10" id="KW-0464">Manganese</keyword>
<comment type="cofactor">
    <cofactor evidence="10">
        <name>Mg(2+)</name>
        <dbReference type="ChEBI" id="CHEBI:18420"/>
    </cofactor>
    <cofactor evidence="10">
        <name>Mn(2+)</name>
        <dbReference type="ChEBI" id="CHEBI:29035"/>
    </cofactor>
    <text evidence="10">Binds 1 Mg(2+) or Mn(2+) ion per subunit.</text>
</comment>
<evidence type="ECO:0000256" key="3">
    <source>
        <dbReference type="ARBA" id="ARBA00022435"/>
    </source>
</evidence>
<evidence type="ECO:0000313" key="12">
    <source>
        <dbReference type="Proteomes" id="UP000695000"/>
    </source>
</evidence>
<comment type="cofactor">
    <cofactor evidence="1">
        <name>Mn(2+)</name>
        <dbReference type="ChEBI" id="CHEBI:29035"/>
    </cofactor>
</comment>
<evidence type="ECO:0000313" key="13">
    <source>
        <dbReference type="RefSeq" id="XP_017781808.1"/>
    </source>
</evidence>
<reference evidence="13" key="1">
    <citation type="submission" date="2025-08" db="UniProtKB">
        <authorList>
            <consortium name="RefSeq"/>
        </authorList>
    </citation>
    <scope>IDENTIFICATION</scope>
    <source>
        <tissue evidence="13">Whole Larva</tissue>
    </source>
</reference>
<dbReference type="InterPro" id="IPR004790">
    <property type="entry name" value="Isocitrate_DH_NADP"/>
</dbReference>
<evidence type="ECO:0000256" key="4">
    <source>
        <dbReference type="ARBA" id="ARBA00022532"/>
    </source>
</evidence>
<keyword evidence="7 10" id="KW-0521">NADP</keyword>
<dbReference type="NCBIfam" id="TIGR00127">
    <property type="entry name" value="nadp_idh_euk"/>
    <property type="match status" value="1"/>
</dbReference>
<keyword evidence="5 10" id="KW-0479">Metal-binding</keyword>
<comment type="catalytic activity">
    <reaction evidence="10">
        <text>D-threo-isocitrate + NADP(+) = 2-oxoglutarate + CO2 + NADPH</text>
        <dbReference type="Rhea" id="RHEA:19629"/>
        <dbReference type="ChEBI" id="CHEBI:15562"/>
        <dbReference type="ChEBI" id="CHEBI:16526"/>
        <dbReference type="ChEBI" id="CHEBI:16810"/>
        <dbReference type="ChEBI" id="CHEBI:57783"/>
        <dbReference type="ChEBI" id="CHEBI:58349"/>
        <dbReference type="EC" id="1.1.1.42"/>
    </reaction>
</comment>
<dbReference type="GeneID" id="108566445"/>
<name>A0ABM1N4Q8_NICVS</name>
<protein>
    <recommendedName>
        <fullName evidence="10">Isocitrate dehydrogenase [NADP]</fullName>
        <ecNumber evidence="10">1.1.1.42</ecNumber>
    </recommendedName>
</protein>
<evidence type="ECO:0000256" key="5">
    <source>
        <dbReference type="ARBA" id="ARBA00022723"/>
    </source>
</evidence>
<comment type="similarity">
    <text evidence="2 10">Belongs to the isocitrate and isopropylmalate dehydrogenases family.</text>
</comment>
<gene>
    <name evidence="13" type="primary">LOC108566445</name>
</gene>
<dbReference type="PANTHER" id="PTHR11822:SF21">
    <property type="entry name" value="ISOCITRATE DEHYDROGENASE [NADP], MITOCHONDRIAL"/>
    <property type="match status" value="1"/>
</dbReference>
<evidence type="ECO:0000256" key="9">
    <source>
        <dbReference type="ARBA" id="ARBA00023211"/>
    </source>
</evidence>
<keyword evidence="4 10" id="KW-0816">Tricarboxylic acid cycle</keyword>
<evidence type="ECO:0000259" key="11">
    <source>
        <dbReference type="SMART" id="SM01329"/>
    </source>
</evidence>
<organism evidence="12 13">
    <name type="scientific">Nicrophorus vespilloides</name>
    <name type="common">Boreal carrion beetle</name>
    <dbReference type="NCBI Taxonomy" id="110193"/>
    <lineage>
        <taxon>Eukaryota</taxon>
        <taxon>Metazoa</taxon>
        <taxon>Ecdysozoa</taxon>
        <taxon>Arthropoda</taxon>
        <taxon>Hexapoda</taxon>
        <taxon>Insecta</taxon>
        <taxon>Pterygota</taxon>
        <taxon>Neoptera</taxon>
        <taxon>Endopterygota</taxon>
        <taxon>Coleoptera</taxon>
        <taxon>Polyphaga</taxon>
        <taxon>Staphyliniformia</taxon>
        <taxon>Silphidae</taxon>
        <taxon>Nicrophorinae</taxon>
        <taxon>Nicrophorus</taxon>
    </lineage>
</organism>
<evidence type="ECO:0000256" key="7">
    <source>
        <dbReference type="ARBA" id="ARBA00022857"/>
    </source>
</evidence>
<keyword evidence="3" id="KW-0329">Glyoxylate bypass</keyword>
<dbReference type="Pfam" id="PF00180">
    <property type="entry name" value="Iso_dh"/>
    <property type="match status" value="1"/>
</dbReference>
<dbReference type="PROSITE" id="PS00470">
    <property type="entry name" value="IDH_IMDH"/>
    <property type="match status" value="1"/>
</dbReference>
<dbReference type="EC" id="1.1.1.42" evidence="10"/>
<accession>A0ABM1N4Q8</accession>
<dbReference type="SMART" id="SM01329">
    <property type="entry name" value="Iso_dh"/>
    <property type="match status" value="1"/>
</dbReference>
<sequence length="458" mass="51870">MLMSKSLARLNVHVTSISKRQTKILVSISPTFNRKYTTKSKIIVQKPIVEIGGDEMSKIVFDKIKQKLIIPYVNLERDYYDCSLANRNATGNEVVAEATAAILKYNVGIKCSTITPDEEKSKEYKLKQIWPSPNTMIRNALNGTQFRESIICSNVNKFVPKWTKPIIICRHTFGDQYAGKDIVIDKPGRVSLVYTTRTGEHHNYDVKDFDGKGVAMLTYNTLDSIQSFAEACFQMALERELPLIFSSKYTHLKQYDAMFYSVFQDLYLSKYKRLMDKANLTYEHRLIDDMAACAIKSSGGFVWALKSYDGDILSDVVGQGFGSMAMMMHSLKSHDGKTILTEPAHGSVTKHYKRHLKGKQTSTNPISSIFAWSRGLHHRAKLDCNYNLLEFAELLEQCSIAVVEEGNLTRDLAYSVYGADGYKESDTITTNEFIDVIARKLELNITKIFPREVAQTAN</sequence>
<dbReference type="PIRSF" id="PIRSF000108">
    <property type="entry name" value="IDH_NADP"/>
    <property type="match status" value="1"/>
</dbReference>
<dbReference type="InterPro" id="IPR019818">
    <property type="entry name" value="IsoCit/isopropylmalate_DH_CS"/>
</dbReference>
<dbReference type="Gene3D" id="3.40.718.10">
    <property type="entry name" value="Isopropylmalate Dehydrogenase"/>
    <property type="match status" value="1"/>
</dbReference>
<proteinExistence type="inferred from homology"/>
<evidence type="ECO:0000256" key="6">
    <source>
        <dbReference type="ARBA" id="ARBA00022842"/>
    </source>
</evidence>
<evidence type="ECO:0000256" key="10">
    <source>
        <dbReference type="PIRNR" id="PIRNR000108"/>
    </source>
</evidence>
<dbReference type="NCBIfam" id="NF006156">
    <property type="entry name" value="PRK08299.1"/>
    <property type="match status" value="1"/>
</dbReference>
<evidence type="ECO:0000256" key="2">
    <source>
        <dbReference type="ARBA" id="ARBA00007769"/>
    </source>
</evidence>
<evidence type="ECO:0000256" key="8">
    <source>
        <dbReference type="ARBA" id="ARBA00023002"/>
    </source>
</evidence>
<dbReference type="InterPro" id="IPR024084">
    <property type="entry name" value="IsoPropMal-DH-like_dom"/>
</dbReference>
<dbReference type="PANTHER" id="PTHR11822">
    <property type="entry name" value="NADP-SPECIFIC ISOCITRATE DEHYDROGENASE"/>
    <property type="match status" value="1"/>
</dbReference>
<keyword evidence="12" id="KW-1185">Reference proteome</keyword>
<feature type="domain" description="Isopropylmalate dehydrogenase-like" evidence="11">
    <location>
        <begin position="47"/>
        <end position="437"/>
    </location>
</feature>
<evidence type="ECO:0000256" key="1">
    <source>
        <dbReference type="ARBA" id="ARBA00001936"/>
    </source>
</evidence>
<keyword evidence="8 10" id="KW-0560">Oxidoreductase</keyword>
<dbReference type="Proteomes" id="UP000695000">
    <property type="component" value="Unplaced"/>
</dbReference>
<dbReference type="RefSeq" id="XP_017781808.1">
    <property type="nucleotide sequence ID" value="XM_017926319.1"/>
</dbReference>
<dbReference type="SUPFAM" id="SSF53659">
    <property type="entry name" value="Isocitrate/Isopropylmalate dehydrogenase-like"/>
    <property type="match status" value="1"/>
</dbReference>
<keyword evidence="6 10" id="KW-0460">Magnesium</keyword>